<dbReference type="AlphaFoldDB" id="A0A0E9REJ2"/>
<proteinExistence type="predicted"/>
<reference evidence="1" key="2">
    <citation type="journal article" date="2015" name="Fish Shellfish Immunol.">
        <title>Early steps in the European eel (Anguilla anguilla)-Vibrio vulnificus interaction in the gills: Role of the RtxA13 toxin.</title>
        <authorList>
            <person name="Callol A."/>
            <person name="Pajuelo D."/>
            <person name="Ebbesson L."/>
            <person name="Teles M."/>
            <person name="MacKenzie S."/>
            <person name="Amaro C."/>
        </authorList>
    </citation>
    <scope>NUCLEOTIDE SEQUENCE</scope>
</reference>
<dbReference type="EMBL" id="GBXM01076374">
    <property type="protein sequence ID" value="JAH32203.1"/>
    <property type="molecule type" value="Transcribed_RNA"/>
</dbReference>
<protein>
    <submittedName>
        <fullName evidence="1">Uncharacterized protein</fullName>
    </submittedName>
</protein>
<reference evidence="1" key="1">
    <citation type="submission" date="2014-11" db="EMBL/GenBank/DDBJ databases">
        <authorList>
            <person name="Amaro Gonzalez C."/>
        </authorList>
    </citation>
    <scope>NUCLEOTIDE SEQUENCE</scope>
</reference>
<dbReference type="EMBL" id="GBXM01081687">
    <property type="protein sequence ID" value="JAH26890.1"/>
    <property type="molecule type" value="Transcribed_RNA"/>
</dbReference>
<accession>A0A0E9REJ2</accession>
<sequence>MCTLTTLFDYESKIYILDSEPNQGLPNVCPKHYGAHRILYIYM</sequence>
<organism evidence="1">
    <name type="scientific">Anguilla anguilla</name>
    <name type="common">European freshwater eel</name>
    <name type="synonym">Muraena anguilla</name>
    <dbReference type="NCBI Taxonomy" id="7936"/>
    <lineage>
        <taxon>Eukaryota</taxon>
        <taxon>Metazoa</taxon>
        <taxon>Chordata</taxon>
        <taxon>Craniata</taxon>
        <taxon>Vertebrata</taxon>
        <taxon>Euteleostomi</taxon>
        <taxon>Actinopterygii</taxon>
        <taxon>Neopterygii</taxon>
        <taxon>Teleostei</taxon>
        <taxon>Anguilliformes</taxon>
        <taxon>Anguillidae</taxon>
        <taxon>Anguilla</taxon>
    </lineage>
</organism>
<evidence type="ECO:0000313" key="1">
    <source>
        <dbReference type="EMBL" id="JAH26890.1"/>
    </source>
</evidence>
<name>A0A0E9REJ2_ANGAN</name>